<dbReference type="InterPro" id="IPR036390">
    <property type="entry name" value="WH_DNA-bd_sf"/>
</dbReference>
<sequence length="286" mass="29709">MTMETHLLRTFVAVARGGSFSRAARDLGYTQSAISQHIAALEHDLGTALLTRRPVAPTRAGERLLEHAGPLLTRLDAARADLARLTAAPTGRVVLGLTPLSLTVEVAAAVHRGTELRVLGREDVLTEVATGSLDLGLVDGMAAPSDPLSLPDVGPLTTTVVAERPLAVAVPVTHPLAGRTARLPELADAGWIDAPDVAIPLERLRKSASTDGFRSRLRYTGTDVRGLLGLVAAGQGLALLPADVLDGVGTLSLSSPRVVHRTELVHGDPGEGAALAAALTGQRPEL</sequence>
<keyword evidence="7" id="KW-1185">Reference proteome</keyword>
<evidence type="ECO:0000256" key="2">
    <source>
        <dbReference type="ARBA" id="ARBA00023015"/>
    </source>
</evidence>
<feature type="domain" description="HTH lysR-type" evidence="5">
    <location>
        <begin position="3"/>
        <end position="58"/>
    </location>
</feature>
<reference evidence="6 7" key="1">
    <citation type="journal article" date="2015" name="Genome Announc.">
        <title>Draft Genome Sequence of Norvancomycin-Producing Strain Amycolatopsis orientalis CPCC200066.</title>
        <authorList>
            <person name="Lei X."/>
            <person name="Yuan F."/>
            <person name="Shi Y."/>
            <person name="Li X."/>
            <person name="Wang L."/>
            <person name="Hong B."/>
        </authorList>
    </citation>
    <scope>NUCLEOTIDE SEQUENCE [LARGE SCALE GENOMIC DNA]</scope>
    <source>
        <strain evidence="6 7">B-37</strain>
    </source>
</reference>
<dbReference type="PROSITE" id="PS50931">
    <property type="entry name" value="HTH_LYSR"/>
    <property type="match status" value="1"/>
</dbReference>
<dbReference type="EMBL" id="CP016174">
    <property type="protein sequence ID" value="ANN21241.1"/>
    <property type="molecule type" value="Genomic_DNA"/>
</dbReference>
<evidence type="ECO:0000256" key="4">
    <source>
        <dbReference type="ARBA" id="ARBA00023163"/>
    </source>
</evidence>
<organism evidence="6 7">
    <name type="scientific">Amycolatopsis orientalis</name>
    <name type="common">Nocardia orientalis</name>
    <dbReference type="NCBI Taxonomy" id="31958"/>
    <lineage>
        <taxon>Bacteria</taxon>
        <taxon>Bacillati</taxon>
        <taxon>Actinomycetota</taxon>
        <taxon>Actinomycetes</taxon>
        <taxon>Pseudonocardiales</taxon>
        <taxon>Pseudonocardiaceae</taxon>
        <taxon>Amycolatopsis</taxon>
    </lineage>
</organism>
<protein>
    <submittedName>
        <fullName evidence="6">LysR family transcriptional regulator</fullName>
    </submittedName>
</protein>
<dbReference type="RefSeq" id="WP_044849707.1">
    <property type="nucleotide sequence ID" value="NZ_CP016174.1"/>
</dbReference>
<dbReference type="Pfam" id="PF03466">
    <property type="entry name" value="LysR_substrate"/>
    <property type="match status" value="1"/>
</dbReference>
<dbReference type="Proteomes" id="UP000093695">
    <property type="component" value="Chromosome"/>
</dbReference>
<dbReference type="SUPFAM" id="SSF46785">
    <property type="entry name" value="Winged helix' DNA-binding domain"/>
    <property type="match status" value="1"/>
</dbReference>
<dbReference type="InterPro" id="IPR000847">
    <property type="entry name" value="LysR_HTH_N"/>
</dbReference>
<dbReference type="PANTHER" id="PTHR30126:SF39">
    <property type="entry name" value="HTH-TYPE TRANSCRIPTIONAL REGULATOR CYSL"/>
    <property type="match status" value="1"/>
</dbReference>
<keyword evidence="4" id="KW-0804">Transcription</keyword>
<evidence type="ECO:0000313" key="6">
    <source>
        <dbReference type="EMBL" id="ANN21241.1"/>
    </source>
</evidence>
<evidence type="ECO:0000259" key="5">
    <source>
        <dbReference type="PROSITE" id="PS50931"/>
    </source>
</evidence>
<dbReference type="KEGG" id="aori:SD37_40470"/>
<evidence type="ECO:0000256" key="3">
    <source>
        <dbReference type="ARBA" id="ARBA00023125"/>
    </source>
</evidence>
<dbReference type="PANTHER" id="PTHR30126">
    <property type="entry name" value="HTH-TYPE TRANSCRIPTIONAL REGULATOR"/>
    <property type="match status" value="1"/>
</dbReference>
<accession>A0A193C9F5</accession>
<comment type="similarity">
    <text evidence="1">Belongs to the LysR transcriptional regulatory family.</text>
</comment>
<dbReference type="InterPro" id="IPR005119">
    <property type="entry name" value="LysR_subst-bd"/>
</dbReference>
<dbReference type="FunFam" id="1.10.10.10:FF:000001">
    <property type="entry name" value="LysR family transcriptional regulator"/>
    <property type="match status" value="1"/>
</dbReference>
<dbReference type="GO" id="GO:0000976">
    <property type="term" value="F:transcription cis-regulatory region binding"/>
    <property type="evidence" value="ECO:0007669"/>
    <property type="project" value="TreeGrafter"/>
</dbReference>
<evidence type="ECO:0000313" key="7">
    <source>
        <dbReference type="Proteomes" id="UP000093695"/>
    </source>
</evidence>
<evidence type="ECO:0000256" key="1">
    <source>
        <dbReference type="ARBA" id="ARBA00009437"/>
    </source>
</evidence>
<gene>
    <name evidence="6" type="ORF">SD37_40470</name>
</gene>
<dbReference type="SUPFAM" id="SSF53850">
    <property type="entry name" value="Periplasmic binding protein-like II"/>
    <property type="match status" value="1"/>
</dbReference>
<dbReference type="Gene3D" id="3.40.190.290">
    <property type="match status" value="1"/>
</dbReference>
<keyword evidence="2" id="KW-0805">Transcription regulation</keyword>
<dbReference type="GO" id="GO:0003700">
    <property type="term" value="F:DNA-binding transcription factor activity"/>
    <property type="evidence" value="ECO:0007669"/>
    <property type="project" value="InterPro"/>
</dbReference>
<dbReference type="AlphaFoldDB" id="A0A193C9F5"/>
<dbReference type="STRING" id="31958.SD37_40470"/>
<dbReference type="InterPro" id="IPR036388">
    <property type="entry name" value="WH-like_DNA-bd_sf"/>
</dbReference>
<dbReference type="Gene3D" id="1.10.10.10">
    <property type="entry name" value="Winged helix-like DNA-binding domain superfamily/Winged helix DNA-binding domain"/>
    <property type="match status" value="1"/>
</dbReference>
<dbReference type="Pfam" id="PF00126">
    <property type="entry name" value="HTH_1"/>
    <property type="match status" value="1"/>
</dbReference>
<proteinExistence type="inferred from homology"/>
<keyword evidence="3" id="KW-0238">DNA-binding</keyword>
<dbReference type="eggNOG" id="COG0583">
    <property type="taxonomic scope" value="Bacteria"/>
</dbReference>
<dbReference type="PRINTS" id="PR00039">
    <property type="entry name" value="HTHLYSR"/>
</dbReference>
<name>A0A193C9F5_AMYOR</name>